<dbReference type="VEuPathDB" id="FungiDB:AeMF1_014454"/>
<dbReference type="Proteomes" id="UP000481153">
    <property type="component" value="Unassembled WGS sequence"/>
</dbReference>
<dbReference type="AlphaFoldDB" id="A0A6G0WTM6"/>
<organism evidence="3 4">
    <name type="scientific">Aphanomyces euteiches</name>
    <dbReference type="NCBI Taxonomy" id="100861"/>
    <lineage>
        <taxon>Eukaryota</taxon>
        <taxon>Sar</taxon>
        <taxon>Stramenopiles</taxon>
        <taxon>Oomycota</taxon>
        <taxon>Saprolegniomycetes</taxon>
        <taxon>Saprolegniales</taxon>
        <taxon>Verrucalvaceae</taxon>
        <taxon>Aphanomyces</taxon>
    </lineage>
</organism>
<gene>
    <name evidence="3" type="ORF">Ae201684_011899</name>
</gene>
<keyword evidence="1" id="KW-0808">Transferase</keyword>
<evidence type="ECO:0000256" key="1">
    <source>
        <dbReference type="ARBA" id="ARBA00022676"/>
    </source>
</evidence>
<protein>
    <recommendedName>
        <fullName evidence="2">Glycosyl transferase family 1 domain-containing protein</fullName>
    </recommendedName>
</protein>
<sequence>MIRLGTREVLLGCLGLIVLFECAQFVWLYRARSPVSLGSHKFRPIVSPDEDDLARLRDLNILCLKNGDAILSSRPMQKPLNRDAEMKDLLEEILHCPPAEVFLPGGIRSHGYCEDGMAYTHFLQTRAMPIWVYEIEYRIDGKKYSYHDLCPYTAIIMMNHYWDGIDERHDFPPNKKIILMPNVEMGDLQARHYHRVDYVLAKTKDAYHRIMHWYEENKSPRNAQVYYTMHTSSDPTYNITGAPKNWHNLTVFHASGNSPQKKTGAILRCWHSRPDFPKIRIYTMLSEFNDTYWELKASAPMDNVEFHFSESVPSHEFGKMLAEASVILCPSRTEGFGHYINQARASGGLVITTDGAPMNELIDETSGTLMSATVTGDTVLMGTGVTFFVNPSDVCDAVDRVVALTPEERAARGREGRRRYLEQQKFFKNAMKKLRPFIQAEARAN</sequence>
<dbReference type="Pfam" id="PF00534">
    <property type="entry name" value="Glycos_transf_1"/>
    <property type="match status" value="1"/>
</dbReference>
<keyword evidence="1" id="KW-0328">Glycosyltransferase</keyword>
<dbReference type="InterPro" id="IPR001296">
    <property type="entry name" value="Glyco_trans_1"/>
</dbReference>
<keyword evidence="4" id="KW-1185">Reference proteome</keyword>
<dbReference type="EMBL" id="VJMJ01000151">
    <property type="protein sequence ID" value="KAF0730791.1"/>
    <property type="molecule type" value="Genomic_DNA"/>
</dbReference>
<dbReference type="Gene3D" id="3.40.50.2000">
    <property type="entry name" value="Glycogen Phosphorylase B"/>
    <property type="match status" value="1"/>
</dbReference>
<accession>A0A6G0WTM6</accession>
<feature type="domain" description="Glycosyl transferase family 1" evidence="2">
    <location>
        <begin position="305"/>
        <end position="367"/>
    </location>
</feature>
<name>A0A6G0WTM6_9STRA</name>
<dbReference type="SUPFAM" id="SSF53756">
    <property type="entry name" value="UDP-Glycosyltransferase/glycogen phosphorylase"/>
    <property type="match status" value="1"/>
</dbReference>
<proteinExistence type="predicted"/>
<comment type="caution">
    <text evidence="3">The sequence shown here is derived from an EMBL/GenBank/DDBJ whole genome shotgun (WGS) entry which is preliminary data.</text>
</comment>
<evidence type="ECO:0000313" key="3">
    <source>
        <dbReference type="EMBL" id="KAF0730791.1"/>
    </source>
</evidence>
<dbReference type="GO" id="GO:0016757">
    <property type="term" value="F:glycosyltransferase activity"/>
    <property type="evidence" value="ECO:0007669"/>
    <property type="project" value="UniProtKB-KW"/>
</dbReference>
<evidence type="ECO:0000313" key="4">
    <source>
        <dbReference type="Proteomes" id="UP000481153"/>
    </source>
</evidence>
<reference evidence="3 4" key="1">
    <citation type="submission" date="2019-07" db="EMBL/GenBank/DDBJ databases">
        <title>Genomics analysis of Aphanomyces spp. identifies a new class of oomycete effector associated with host adaptation.</title>
        <authorList>
            <person name="Gaulin E."/>
        </authorList>
    </citation>
    <scope>NUCLEOTIDE SEQUENCE [LARGE SCALE GENOMIC DNA]</scope>
    <source>
        <strain evidence="3 4">ATCC 201684</strain>
    </source>
</reference>
<evidence type="ECO:0000259" key="2">
    <source>
        <dbReference type="Pfam" id="PF00534"/>
    </source>
</evidence>